<organism evidence="1 2">
    <name type="scientific">Plasmodium yoelii yoelii</name>
    <dbReference type="NCBI Taxonomy" id="73239"/>
    <lineage>
        <taxon>Eukaryota</taxon>
        <taxon>Sar</taxon>
        <taxon>Alveolata</taxon>
        <taxon>Apicomplexa</taxon>
        <taxon>Aconoidasida</taxon>
        <taxon>Haemosporida</taxon>
        <taxon>Plasmodiidae</taxon>
        <taxon>Plasmodium</taxon>
        <taxon>Plasmodium (Vinckeia)</taxon>
    </lineage>
</organism>
<evidence type="ECO:0000313" key="1">
    <source>
        <dbReference type="EMBL" id="EAA22712.1"/>
    </source>
</evidence>
<sequence>MHDHKLQIPQTEQIIHYEKKGDPFFYKNFVSLLQNVRLYICTHCNRSLQIVLDEYSIDKLIYNKINKR</sequence>
<evidence type="ECO:0000313" key="2">
    <source>
        <dbReference type="Proteomes" id="UP000008553"/>
    </source>
</evidence>
<protein>
    <submittedName>
        <fullName evidence="1">Uncharacterized protein</fullName>
    </submittedName>
</protein>
<proteinExistence type="predicted"/>
<name>Q7RSN7_PLAYO</name>
<dbReference type="Proteomes" id="UP000008553">
    <property type="component" value="Unassembled WGS sequence"/>
</dbReference>
<gene>
    <name evidence="1" type="ORF">PY00318</name>
</gene>
<accession>Q7RSN7</accession>
<keyword evidence="2" id="KW-1185">Reference proteome</keyword>
<comment type="caution">
    <text evidence="1">The sequence shown here is derived from an EMBL/GenBank/DDBJ whole genome shotgun (WGS) entry which is preliminary data.</text>
</comment>
<dbReference type="EMBL" id="AABL01000089">
    <property type="protein sequence ID" value="EAA22712.1"/>
    <property type="molecule type" value="Genomic_DNA"/>
</dbReference>
<dbReference type="PaxDb" id="73239-Q7RSN7"/>
<reference evidence="1 2" key="1">
    <citation type="journal article" date="2002" name="Nature">
        <title>Genome sequence and comparative analysis of the model rodent malaria parasite Plasmodium yoelii yoelii.</title>
        <authorList>
            <person name="Carlton J.M."/>
            <person name="Angiuoli S.V."/>
            <person name="Suh B.B."/>
            <person name="Kooij T.W."/>
            <person name="Pertea M."/>
            <person name="Silva J.C."/>
            <person name="Ermolaeva M.D."/>
            <person name="Allen J.E."/>
            <person name="Selengut J.D."/>
            <person name="Koo H.L."/>
            <person name="Peterson J.D."/>
            <person name="Pop M."/>
            <person name="Kosack D.S."/>
            <person name="Shumway M.F."/>
            <person name="Bidwell S.L."/>
            <person name="Shallom S.J."/>
            <person name="van Aken S.E."/>
            <person name="Riedmuller S.B."/>
            <person name="Feldblyum T.V."/>
            <person name="Cho J.K."/>
            <person name="Quackenbush J."/>
            <person name="Sedegah M."/>
            <person name="Shoaibi A."/>
            <person name="Cummings L.M."/>
            <person name="Florens L."/>
            <person name="Yates J.R."/>
            <person name="Raine J.D."/>
            <person name="Sinden R.E."/>
            <person name="Harris M.A."/>
            <person name="Cunningham D.A."/>
            <person name="Preiser P.R."/>
            <person name="Bergman L.W."/>
            <person name="Vaidya A.B."/>
            <person name="van Lin L.H."/>
            <person name="Janse C.J."/>
            <person name="Waters A.P."/>
            <person name="Smith H.O."/>
            <person name="White O.R."/>
            <person name="Salzberg S.L."/>
            <person name="Venter J.C."/>
            <person name="Fraser C.M."/>
            <person name="Hoffman S.L."/>
            <person name="Gardner M.J."/>
            <person name="Carucci D.J."/>
        </authorList>
    </citation>
    <scope>NUCLEOTIDE SEQUENCE [LARGE SCALE GENOMIC DNA]</scope>
    <source>
        <strain evidence="1 2">17XNL</strain>
    </source>
</reference>
<dbReference type="AlphaFoldDB" id="Q7RSN7"/>
<dbReference type="InParanoid" id="Q7RSN7"/>